<dbReference type="EMBL" id="FUWX01000004">
    <property type="protein sequence ID" value="SJZ32627.1"/>
    <property type="molecule type" value="Genomic_DNA"/>
</dbReference>
<dbReference type="Pfam" id="PF02578">
    <property type="entry name" value="Cu-oxidase_4"/>
    <property type="match status" value="1"/>
</dbReference>
<evidence type="ECO:0000256" key="1">
    <source>
        <dbReference type="ARBA" id="ARBA00000553"/>
    </source>
</evidence>
<dbReference type="OrthoDB" id="4279at2"/>
<comment type="catalytic activity">
    <reaction evidence="1">
        <text>inosine + phosphate = alpha-D-ribose 1-phosphate + hypoxanthine</text>
        <dbReference type="Rhea" id="RHEA:27646"/>
        <dbReference type="ChEBI" id="CHEBI:17368"/>
        <dbReference type="ChEBI" id="CHEBI:17596"/>
        <dbReference type="ChEBI" id="CHEBI:43474"/>
        <dbReference type="ChEBI" id="CHEBI:57720"/>
        <dbReference type="EC" id="2.4.2.1"/>
    </reaction>
    <physiologicalReaction direction="left-to-right" evidence="1">
        <dbReference type="Rhea" id="RHEA:27647"/>
    </physiologicalReaction>
</comment>
<dbReference type="PANTHER" id="PTHR30616">
    <property type="entry name" value="UNCHARACTERIZED PROTEIN YFIH"/>
    <property type="match status" value="1"/>
</dbReference>
<evidence type="ECO:0000256" key="7">
    <source>
        <dbReference type="ARBA" id="ARBA00047989"/>
    </source>
</evidence>
<dbReference type="InterPro" id="IPR011324">
    <property type="entry name" value="Cytotoxic_necrot_fac-like_cat"/>
</dbReference>
<evidence type="ECO:0000313" key="12">
    <source>
        <dbReference type="Proteomes" id="UP000191153"/>
    </source>
</evidence>
<name>A0A1T4JRD5_9FUSO</name>
<proteinExistence type="inferred from homology"/>
<evidence type="ECO:0000256" key="9">
    <source>
        <dbReference type="ARBA" id="ARBA00049893"/>
    </source>
</evidence>
<dbReference type="Proteomes" id="UP000191153">
    <property type="component" value="Unassembled WGS sequence"/>
</dbReference>
<dbReference type="CDD" id="cd16833">
    <property type="entry name" value="YfiH"/>
    <property type="match status" value="1"/>
</dbReference>
<comment type="similarity">
    <text evidence="2 10">Belongs to the purine nucleoside phosphorylase YfiH/LACC1 family.</text>
</comment>
<evidence type="ECO:0000256" key="4">
    <source>
        <dbReference type="ARBA" id="ARBA00022723"/>
    </source>
</evidence>
<evidence type="ECO:0000256" key="10">
    <source>
        <dbReference type="RuleBase" id="RU361274"/>
    </source>
</evidence>
<evidence type="ECO:0000256" key="5">
    <source>
        <dbReference type="ARBA" id="ARBA00022801"/>
    </source>
</evidence>
<gene>
    <name evidence="11" type="ORF">SAMN02745174_00008</name>
</gene>
<dbReference type="PANTHER" id="PTHR30616:SF2">
    <property type="entry name" value="PURINE NUCLEOSIDE PHOSPHORYLASE LACC1"/>
    <property type="match status" value="1"/>
</dbReference>
<comment type="catalytic activity">
    <reaction evidence="8">
        <text>adenosine + phosphate = alpha-D-ribose 1-phosphate + adenine</text>
        <dbReference type="Rhea" id="RHEA:27642"/>
        <dbReference type="ChEBI" id="CHEBI:16335"/>
        <dbReference type="ChEBI" id="CHEBI:16708"/>
        <dbReference type="ChEBI" id="CHEBI:43474"/>
        <dbReference type="ChEBI" id="CHEBI:57720"/>
        <dbReference type="EC" id="2.4.2.1"/>
    </reaction>
    <physiologicalReaction direction="left-to-right" evidence="8">
        <dbReference type="Rhea" id="RHEA:27643"/>
    </physiologicalReaction>
</comment>
<dbReference type="InterPro" id="IPR038371">
    <property type="entry name" value="Cu_polyphenol_OxRdtase_sf"/>
</dbReference>
<dbReference type="InterPro" id="IPR003730">
    <property type="entry name" value="Cu_polyphenol_OxRdtase"/>
</dbReference>
<dbReference type="GO" id="GO:0005507">
    <property type="term" value="F:copper ion binding"/>
    <property type="evidence" value="ECO:0007669"/>
    <property type="project" value="TreeGrafter"/>
</dbReference>
<evidence type="ECO:0000313" key="11">
    <source>
        <dbReference type="EMBL" id="SJZ32627.1"/>
    </source>
</evidence>
<dbReference type="RefSeq" id="WP_078692570.1">
    <property type="nucleotide sequence ID" value="NZ_FUWX01000004.1"/>
</dbReference>
<dbReference type="STRING" id="180163.SAMN02745174_00008"/>
<dbReference type="Gene3D" id="3.60.140.10">
    <property type="entry name" value="CNF1/YfiH-like putative cysteine hydrolases"/>
    <property type="match status" value="1"/>
</dbReference>
<dbReference type="AlphaFoldDB" id="A0A1T4JRD5"/>
<keyword evidence="5" id="KW-0378">Hydrolase</keyword>
<keyword evidence="3" id="KW-0808">Transferase</keyword>
<comment type="catalytic activity">
    <reaction evidence="9">
        <text>S-methyl-5'-thioadenosine + phosphate = 5-(methylsulfanyl)-alpha-D-ribose 1-phosphate + adenine</text>
        <dbReference type="Rhea" id="RHEA:11852"/>
        <dbReference type="ChEBI" id="CHEBI:16708"/>
        <dbReference type="ChEBI" id="CHEBI:17509"/>
        <dbReference type="ChEBI" id="CHEBI:43474"/>
        <dbReference type="ChEBI" id="CHEBI:58533"/>
        <dbReference type="EC" id="2.4.2.28"/>
    </reaction>
    <physiologicalReaction direction="left-to-right" evidence="9">
        <dbReference type="Rhea" id="RHEA:11853"/>
    </physiologicalReaction>
</comment>
<evidence type="ECO:0000256" key="3">
    <source>
        <dbReference type="ARBA" id="ARBA00022679"/>
    </source>
</evidence>
<protein>
    <recommendedName>
        <fullName evidence="10">Purine nucleoside phosphorylase</fullName>
    </recommendedName>
</protein>
<comment type="catalytic activity">
    <reaction evidence="7">
        <text>adenosine + H2O + H(+) = inosine + NH4(+)</text>
        <dbReference type="Rhea" id="RHEA:24408"/>
        <dbReference type="ChEBI" id="CHEBI:15377"/>
        <dbReference type="ChEBI" id="CHEBI:15378"/>
        <dbReference type="ChEBI" id="CHEBI:16335"/>
        <dbReference type="ChEBI" id="CHEBI:17596"/>
        <dbReference type="ChEBI" id="CHEBI:28938"/>
        <dbReference type="EC" id="3.5.4.4"/>
    </reaction>
    <physiologicalReaction direction="left-to-right" evidence="7">
        <dbReference type="Rhea" id="RHEA:24409"/>
    </physiologicalReaction>
</comment>
<organism evidence="11 12">
    <name type="scientific">Cetobacterium ceti</name>
    <dbReference type="NCBI Taxonomy" id="180163"/>
    <lineage>
        <taxon>Bacteria</taxon>
        <taxon>Fusobacteriati</taxon>
        <taxon>Fusobacteriota</taxon>
        <taxon>Fusobacteriia</taxon>
        <taxon>Fusobacteriales</taxon>
        <taxon>Fusobacteriaceae</taxon>
        <taxon>Cetobacterium</taxon>
    </lineage>
</organism>
<dbReference type="GO" id="GO:0016787">
    <property type="term" value="F:hydrolase activity"/>
    <property type="evidence" value="ECO:0007669"/>
    <property type="project" value="UniProtKB-KW"/>
</dbReference>
<evidence type="ECO:0000256" key="2">
    <source>
        <dbReference type="ARBA" id="ARBA00007353"/>
    </source>
</evidence>
<accession>A0A1T4JRD5</accession>
<dbReference type="SUPFAM" id="SSF64438">
    <property type="entry name" value="CNF1/YfiH-like putative cysteine hydrolases"/>
    <property type="match status" value="1"/>
</dbReference>
<keyword evidence="6" id="KW-0862">Zinc</keyword>
<keyword evidence="12" id="KW-1185">Reference proteome</keyword>
<sequence>MFKNMGEYYILEEFKKYGIRAIYTNKNFGNVQNMDIRKKLLKDNKTFIFGKQTHSKNIVIIGENSENFYDNTDGFVSSRKDIMIFTQYADCLPIYFYDKEKKIIGLCHSGWSGTFKEIGRETLKIFLEKYGSKKEDILIGFGIGISWKNYEVGREFYENFKEKFSEKDLKEVFYFKGTKIFFDNQRLNKNLMISYGIEERNIIENDLCTFEGNFHSYRRDKQEAGRNGAYIYFD</sequence>
<evidence type="ECO:0000256" key="6">
    <source>
        <dbReference type="ARBA" id="ARBA00022833"/>
    </source>
</evidence>
<dbReference type="GO" id="GO:0017061">
    <property type="term" value="F:S-methyl-5-thioadenosine phosphorylase activity"/>
    <property type="evidence" value="ECO:0007669"/>
    <property type="project" value="UniProtKB-EC"/>
</dbReference>
<reference evidence="11 12" key="1">
    <citation type="submission" date="2017-02" db="EMBL/GenBank/DDBJ databases">
        <authorList>
            <person name="Peterson S.W."/>
        </authorList>
    </citation>
    <scope>NUCLEOTIDE SEQUENCE [LARGE SCALE GENOMIC DNA]</scope>
    <source>
        <strain evidence="11 12">ATCC 700028</strain>
    </source>
</reference>
<keyword evidence="4" id="KW-0479">Metal-binding</keyword>
<evidence type="ECO:0000256" key="8">
    <source>
        <dbReference type="ARBA" id="ARBA00048968"/>
    </source>
</evidence>
<dbReference type="NCBIfam" id="TIGR00726">
    <property type="entry name" value="peptidoglycan editing factor PgeF"/>
    <property type="match status" value="1"/>
</dbReference>